<reference evidence="2" key="1">
    <citation type="journal article" date="2015" name="ISME J.">
        <title>Draft Genome Sequence of Streptomyces incarnatus NRRL8089, which Produces the Nucleoside Antibiotic Sinefungin.</title>
        <authorList>
            <person name="Oshima K."/>
            <person name="Hattori M."/>
            <person name="Shimizu H."/>
            <person name="Fukuda K."/>
            <person name="Nemoto M."/>
            <person name="Inagaki K."/>
            <person name="Tamura T."/>
        </authorList>
    </citation>
    <scope>NUCLEOTIDE SEQUENCE</scope>
    <source>
        <strain evidence="2">FACHB-1277</strain>
    </source>
</reference>
<dbReference type="Pfam" id="PF12770">
    <property type="entry name" value="CHAT"/>
    <property type="match status" value="1"/>
</dbReference>
<feature type="domain" description="CHAT" evidence="1">
    <location>
        <begin position="578"/>
        <end position="898"/>
    </location>
</feature>
<sequence length="900" mass="101140">MDFDMSEERIGQYLEVIQALLRCPNGEENAILNRYQDLIDQGFLMTVMAVAEQLEKDGQENEARFLQNLAEQLMEFLQEQMGTDAQEVSMLGNLSEDLLKFWLSLVQAEVESGGEDEAVHRVMQQNLELVTIDLGSVIAPFVELFLSQNPQAKEDIAGLVENVCIRVSDFPNSKHYETTQISIAGYQIVLNLRQDNLPKYAQTLTNLGVAYLTLSELGIAPEANLREAIASYERAAQIREAAGLTRDLASTLTNLGNAYLTLSELGVETEVNSQRAAEIYECSFAEFKPEVLPVECIKTGRNLSRLYSKQKYWQKTLRVCLRVIEAAKNLRRINQNDQDRQKVMEDVISVYATSIEAHIALGDYPAAISLAESSRSRYLVELMAANDLYKDGEIAPEIREWMATHKPELEKLWEEYNQIGSIIEIKQQQEGDGEAKQLATAGTKRTEDSLKKTIAEISQLQARRDQLWQRMRELDPVFAGKLEVTSLDYQAMQGLIDRPTTAILYIYTTNDNTYLFVLCQDQNQQPRLIRHDCQGLGRNVLRQWLIDNWLIPYLGETAAWRESIDQRLAQLAELLQINELTQKLTQPDLDIQELVIIPHLLLHMIPFGALPISPRPLGEGQGVRVILSDRFKLRYAPSAQILQYCQERNPINPLKRGSVEDATSDLFFAQLECDIIAQTYQIPDALRLKGQAATVAEFQKLVINGKLQHLHSSHHAAADLMNSMQSALKLADGEVTTGQLMTPPWAMPDLDEVFLSCCETNLGLPRASDDLITLGTGFLTAGARAVISTLWSVDAIATAFFCAFYYDERKGENGEQDGEICDRPTAIHRAQTKLRTATSLSLVQYLNTKLLAAKAQNNQALIESINAASKVLAKYIKENPKGCPFASPFYWSAFICQGLR</sequence>
<proteinExistence type="predicted"/>
<evidence type="ECO:0000259" key="1">
    <source>
        <dbReference type="Pfam" id="PF12770"/>
    </source>
</evidence>
<comment type="caution">
    <text evidence="2">The sequence shown here is derived from an EMBL/GenBank/DDBJ whole genome shotgun (WGS) entry which is preliminary data.</text>
</comment>
<dbReference type="AlphaFoldDB" id="A0A926Z8K0"/>
<dbReference type="Proteomes" id="UP000631421">
    <property type="component" value="Unassembled WGS sequence"/>
</dbReference>
<accession>A0A926Z8K0</accession>
<evidence type="ECO:0000313" key="2">
    <source>
        <dbReference type="EMBL" id="MBD2151129.1"/>
    </source>
</evidence>
<name>A0A926Z8K0_9CYAN</name>
<protein>
    <submittedName>
        <fullName evidence="2">CHAT domain-containing protein</fullName>
    </submittedName>
</protein>
<dbReference type="InterPro" id="IPR024983">
    <property type="entry name" value="CHAT_dom"/>
</dbReference>
<evidence type="ECO:0000313" key="3">
    <source>
        <dbReference type="Proteomes" id="UP000631421"/>
    </source>
</evidence>
<dbReference type="PANTHER" id="PTHR10098">
    <property type="entry name" value="RAPSYN-RELATED"/>
    <property type="match status" value="1"/>
</dbReference>
<organism evidence="2 3">
    <name type="scientific">Pseudanabaena cinerea FACHB-1277</name>
    <dbReference type="NCBI Taxonomy" id="2949581"/>
    <lineage>
        <taxon>Bacteria</taxon>
        <taxon>Bacillati</taxon>
        <taxon>Cyanobacteriota</taxon>
        <taxon>Cyanophyceae</taxon>
        <taxon>Pseudanabaenales</taxon>
        <taxon>Pseudanabaenaceae</taxon>
        <taxon>Pseudanabaena</taxon>
        <taxon>Pseudanabaena cinerea</taxon>
    </lineage>
</organism>
<gene>
    <name evidence="2" type="ORF">H6F44_13510</name>
</gene>
<reference evidence="2" key="2">
    <citation type="submission" date="2020-08" db="EMBL/GenBank/DDBJ databases">
        <authorList>
            <person name="Chen M."/>
            <person name="Teng W."/>
            <person name="Zhao L."/>
            <person name="Hu C."/>
            <person name="Zhou Y."/>
            <person name="Han B."/>
            <person name="Song L."/>
            <person name="Shu W."/>
        </authorList>
    </citation>
    <scope>NUCLEOTIDE SEQUENCE</scope>
    <source>
        <strain evidence="2">FACHB-1277</strain>
    </source>
</reference>
<dbReference type="SUPFAM" id="SSF48452">
    <property type="entry name" value="TPR-like"/>
    <property type="match status" value="1"/>
</dbReference>
<dbReference type="Gene3D" id="1.25.40.10">
    <property type="entry name" value="Tetratricopeptide repeat domain"/>
    <property type="match status" value="1"/>
</dbReference>
<dbReference type="EMBL" id="JACJPY010000043">
    <property type="protein sequence ID" value="MBD2151129.1"/>
    <property type="molecule type" value="Genomic_DNA"/>
</dbReference>
<dbReference type="RefSeq" id="WP_190351549.1">
    <property type="nucleotide sequence ID" value="NZ_JACJPY010000043.1"/>
</dbReference>
<dbReference type="InterPro" id="IPR011990">
    <property type="entry name" value="TPR-like_helical_dom_sf"/>
</dbReference>
<keyword evidence="3" id="KW-1185">Reference proteome</keyword>